<proteinExistence type="predicted"/>
<name>A0A1F4Q295_UNCSA</name>
<dbReference type="InterPro" id="IPR010994">
    <property type="entry name" value="RuvA_2-like"/>
</dbReference>
<feature type="domain" description="Helix-hairpin-helix DNA-binding motif class 1" evidence="2">
    <location>
        <begin position="185"/>
        <end position="204"/>
    </location>
</feature>
<gene>
    <name evidence="3" type="ORF">A2625_07825</name>
</gene>
<dbReference type="NCBIfam" id="TIGR00426">
    <property type="entry name" value="competence protein ComEA helix-hairpin-helix repeat region"/>
    <property type="match status" value="1"/>
</dbReference>
<dbReference type="SMART" id="SM00278">
    <property type="entry name" value="HhH1"/>
    <property type="match status" value="2"/>
</dbReference>
<evidence type="ECO:0000313" key="3">
    <source>
        <dbReference type="EMBL" id="OGB89382.1"/>
    </source>
</evidence>
<dbReference type="GO" id="GO:0015628">
    <property type="term" value="P:protein secretion by the type II secretion system"/>
    <property type="evidence" value="ECO:0007669"/>
    <property type="project" value="TreeGrafter"/>
</dbReference>
<dbReference type="GO" id="GO:0006281">
    <property type="term" value="P:DNA repair"/>
    <property type="evidence" value="ECO:0007669"/>
    <property type="project" value="InterPro"/>
</dbReference>
<dbReference type="InterPro" id="IPR019554">
    <property type="entry name" value="Soluble_ligand-bd"/>
</dbReference>
<sequence length="207" mass="22250">MEFNLPKEQQLLILGLIASLVVGLGVTAFQKIFTASSEKVSIETPKHDHLMTRDAPKPIIMVHVCGAVKREGVYKLNPGDRLMDAVKLAGGARPLADLAAVNLAEPVKDGQKIVVPVKRILGDQGIGEGGSGNQGISGSRNDATEKVNLNTADEKQLDSLPGVGPATAKAIIEYRKTKGPFARIEQMMEIPRFGKSKFERVKGMINI</sequence>
<dbReference type="SUPFAM" id="SSF47781">
    <property type="entry name" value="RuvA domain 2-like"/>
    <property type="match status" value="1"/>
</dbReference>
<evidence type="ECO:0000256" key="1">
    <source>
        <dbReference type="SAM" id="Phobius"/>
    </source>
</evidence>
<comment type="caution">
    <text evidence="3">The sequence shown here is derived from an EMBL/GenBank/DDBJ whole genome shotgun (WGS) entry which is preliminary data.</text>
</comment>
<organism evidence="3 4">
    <name type="scientific">candidate division WOR-1 bacterium RIFCSPHIGHO2_01_FULL_53_15</name>
    <dbReference type="NCBI Taxonomy" id="1802564"/>
    <lineage>
        <taxon>Bacteria</taxon>
        <taxon>Bacillati</taxon>
        <taxon>Saganbacteria</taxon>
    </lineage>
</organism>
<feature type="transmembrane region" description="Helical" evidence="1">
    <location>
        <begin position="12"/>
        <end position="29"/>
    </location>
</feature>
<keyword evidence="1" id="KW-1133">Transmembrane helix</keyword>
<feature type="domain" description="Helix-hairpin-helix DNA-binding motif class 1" evidence="2">
    <location>
        <begin position="155"/>
        <end position="174"/>
    </location>
</feature>
<dbReference type="GO" id="GO:0003677">
    <property type="term" value="F:DNA binding"/>
    <property type="evidence" value="ECO:0007669"/>
    <property type="project" value="InterPro"/>
</dbReference>
<dbReference type="Proteomes" id="UP000178724">
    <property type="component" value="Unassembled WGS sequence"/>
</dbReference>
<dbReference type="Gene3D" id="1.10.150.310">
    <property type="entry name" value="Tex RuvX-like domain-like"/>
    <property type="match status" value="1"/>
</dbReference>
<dbReference type="GO" id="GO:0015627">
    <property type="term" value="C:type II protein secretion system complex"/>
    <property type="evidence" value="ECO:0007669"/>
    <property type="project" value="TreeGrafter"/>
</dbReference>
<dbReference type="InterPro" id="IPR004509">
    <property type="entry name" value="Competence_ComEA_HhH"/>
</dbReference>
<dbReference type="AlphaFoldDB" id="A0A1F4Q295"/>
<dbReference type="Gene3D" id="3.10.560.10">
    <property type="entry name" value="Outer membrane lipoprotein wza domain like"/>
    <property type="match status" value="1"/>
</dbReference>
<dbReference type="Pfam" id="PF10531">
    <property type="entry name" value="SLBB"/>
    <property type="match status" value="1"/>
</dbReference>
<evidence type="ECO:0000313" key="4">
    <source>
        <dbReference type="Proteomes" id="UP000178724"/>
    </source>
</evidence>
<dbReference type="InterPro" id="IPR003583">
    <property type="entry name" value="Hlx-hairpin-Hlx_DNA-bd_motif"/>
</dbReference>
<dbReference type="EMBL" id="METM01000026">
    <property type="protein sequence ID" value="OGB89382.1"/>
    <property type="molecule type" value="Genomic_DNA"/>
</dbReference>
<keyword evidence="1" id="KW-0472">Membrane</keyword>
<reference evidence="3 4" key="1">
    <citation type="journal article" date="2016" name="Nat. Commun.">
        <title>Thousands of microbial genomes shed light on interconnected biogeochemical processes in an aquifer system.</title>
        <authorList>
            <person name="Anantharaman K."/>
            <person name="Brown C.T."/>
            <person name="Hug L.A."/>
            <person name="Sharon I."/>
            <person name="Castelle C.J."/>
            <person name="Probst A.J."/>
            <person name="Thomas B.C."/>
            <person name="Singh A."/>
            <person name="Wilkins M.J."/>
            <person name="Karaoz U."/>
            <person name="Brodie E.L."/>
            <person name="Williams K.H."/>
            <person name="Hubbard S.S."/>
            <person name="Banfield J.F."/>
        </authorList>
    </citation>
    <scope>NUCLEOTIDE SEQUENCE [LARGE SCALE GENOMIC DNA]</scope>
</reference>
<protein>
    <recommendedName>
        <fullName evidence="2">Helix-hairpin-helix DNA-binding motif class 1 domain-containing protein</fullName>
    </recommendedName>
</protein>
<evidence type="ECO:0000259" key="2">
    <source>
        <dbReference type="SMART" id="SM00278"/>
    </source>
</evidence>
<keyword evidence="1" id="KW-0812">Transmembrane</keyword>
<dbReference type="PANTHER" id="PTHR21180:SF32">
    <property type="entry name" value="ENDONUCLEASE_EXONUCLEASE_PHOSPHATASE FAMILY DOMAIN-CONTAINING PROTEIN 1"/>
    <property type="match status" value="1"/>
</dbReference>
<accession>A0A1F4Q295</accession>
<dbReference type="Pfam" id="PF12836">
    <property type="entry name" value="HHH_3"/>
    <property type="match status" value="1"/>
</dbReference>
<dbReference type="InterPro" id="IPR051675">
    <property type="entry name" value="Endo/Exo/Phosphatase_dom_1"/>
</dbReference>
<dbReference type="PANTHER" id="PTHR21180">
    <property type="entry name" value="ENDONUCLEASE/EXONUCLEASE/PHOSPHATASE FAMILY DOMAIN-CONTAINING PROTEIN 1"/>
    <property type="match status" value="1"/>
</dbReference>